<dbReference type="OrthoDB" id="9815425at2"/>
<dbReference type="Proteomes" id="UP000078486">
    <property type="component" value="Unassembled WGS sequence"/>
</dbReference>
<evidence type="ECO:0000256" key="3">
    <source>
        <dbReference type="SAM" id="SignalP"/>
    </source>
</evidence>
<dbReference type="EMBL" id="LRRQ01000189">
    <property type="protein sequence ID" value="OAM87009.1"/>
    <property type="molecule type" value="Genomic_DNA"/>
</dbReference>
<feature type="chain" id="PRO_5008088649" description="BD-FAE-like domain-containing protein" evidence="3">
    <location>
        <begin position="33"/>
        <end position="310"/>
    </location>
</feature>
<dbReference type="GO" id="GO:0004806">
    <property type="term" value="F:triacylglycerol lipase activity"/>
    <property type="evidence" value="ECO:0007669"/>
    <property type="project" value="TreeGrafter"/>
</dbReference>
<dbReference type="Pfam" id="PF20434">
    <property type="entry name" value="BD-FAE"/>
    <property type="match status" value="1"/>
</dbReference>
<keyword evidence="3" id="KW-0732">Signal</keyword>
<evidence type="ECO:0000313" key="5">
    <source>
        <dbReference type="EMBL" id="OAM87009.1"/>
    </source>
</evidence>
<comment type="similarity">
    <text evidence="1">Belongs to the 'GDXG' lipolytic enzyme family.</text>
</comment>
<dbReference type="InterPro" id="IPR049492">
    <property type="entry name" value="BD-FAE-like_dom"/>
</dbReference>
<keyword evidence="2" id="KW-0378">Hydrolase</keyword>
<dbReference type="PANTHER" id="PTHR48081">
    <property type="entry name" value="AB HYDROLASE SUPERFAMILY PROTEIN C4A8.06C"/>
    <property type="match status" value="1"/>
</dbReference>
<evidence type="ECO:0000256" key="1">
    <source>
        <dbReference type="ARBA" id="ARBA00010515"/>
    </source>
</evidence>
<evidence type="ECO:0000313" key="6">
    <source>
        <dbReference type="Proteomes" id="UP000078486"/>
    </source>
</evidence>
<organism evidence="5 6">
    <name type="scientific">Termitidicoccus mucosus</name>
    <dbReference type="NCBI Taxonomy" id="1184151"/>
    <lineage>
        <taxon>Bacteria</taxon>
        <taxon>Pseudomonadati</taxon>
        <taxon>Verrucomicrobiota</taxon>
        <taxon>Opitutia</taxon>
        <taxon>Opitutales</taxon>
        <taxon>Opitutaceae</taxon>
        <taxon>Termitidicoccus</taxon>
    </lineage>
</organism>
<keyword evidence="6" id="KW-1185">Reference proteome</keyword>
<evidence type="ECO:0000259" key="4">
    <source>
        <dbReference type="Pfam" id="PF20434"/>
    </source>
</evidence>
<comment type="caution">
    <text evidence="5">The sequence shown here is derived from an EMBL/GenBank/DDBJ whole genome shotgun (WGS) entry which is preliminary data.</text>
</comment>
<dbReference type="InterPro" id="IPR029058">
    <property type="entry name" value="AB_hydrolase_fold"/>
</dbReference>
<dbReference type="Gene3D" id="3.40.50.1820">
    <property type="entry name" value="alpha/beta hydrolase"/>
    <property type="match status" value="1"/>
</dbReference>
<protein>
    <recommendedName>
        <fullName evidence="4">BD-FAE-like domain-containing protein</fullName>
    </recommendedName>
</protein>
<dbReference type="PANTHER" id="PTHR48081:SF30">
    <property type="entry name" value="ACETYL-HYDROLASE LIPR-RELATED"/>
    <property type="match status" value="1"/>
</dbReference>
<dbReference type="STRING" id="1184151.AW736_25255"/>
<gene>
    <name evidence="5" type="ORF">AW736_25255</name>
</gene>
<evidence type="ECO:0000256" key="2">
    <source>
        <dbReference type="ARBA" id="ARBA00022801"/>
    </source>
</evidence>
<dbReference type="InterPro" id="IPR050300">
    <property type="entry name" value="GDXG_lipolytic_enzyme"/>
</dbReference>
<sequence>MARFVSSSLPPCIMKSVILALCFIAFSQLVSAPLSAQTAPAAAKRPSNYVGELVKTIQPARELVYKKINGRELRLYIFEPSGKAAGPRPCFVSYHGGGWTSGGPRSMFSFTEWAAKHGMVGISVEYRRYKAGTDVTVFDCVKDARSAMRYIRAHAAELGIDPNRIAANGASAGGHLAAATALFTGIDEATDDRSVSCVPQALVLFSPVIDTSAEGYGNKKIGERWKELSPADRVVKGVPPTLLFHGTGDTTTPFKGAEKFQLAMTRAGNKIELVAVEGAIHTYMFKDAALYDETLRRMEAFLRGLGFAGK</sequence>
<feature type="domain" description="BD-FAE-like" evidence="4">
    <location>
        <begin position="77"/>
        <end position="261"/>
    </location>
</feature>
<accession>A0A178ID67</accession>
<dbReference type="AlphaFoldDB" id="A0A178ID67"/>
<proteinExistence type="inferred from homology"/>
<reference evidence="5 6" key="1">
    <citation type="submission" date="2016-01" db="EMBL/GenBank/DDBJ databases">
        <title>High potential of lignocellulose degradation of a new Verrucomicrobia species.</title>
        <authorList>
            <person name="Wang Y."/>
            <person name="Shi Y."/>
            <person name="Qiu Z."/>
            <person name="Liu S."/>
            <person name="Yang H."/>
        </authorList>
    </citation>
    <scope>NUCLEOTIDE SEQUENCE [LARGE SCALE GENOMIC DNA]</scope>
    <source>
        <strain evidence="5 6">TSB47</strain>
    </source>
</reference>
<feature type="signal peptide" evidence="3">
    <location>
        <begin position="1"/>
        <end position="32"/>
    </location>
</feature>
<dbReference type="SUPFAM" id="SSF53474">
    <property type="entry name" value="alpha/beta-Hydrolases"/>
    <property type="match status" value="1"/>
</dbReference>
<name>A0A178ID67_9BACT</name>